<comment type="subcellular location">
    <subcellularLocation>
        <location evidence="1">Nucleus</location>
    </subcellularLocation>
</comment>
<dbReference type="GO" id="GO:0000981">
    <property type="term" value="F:DNA-binding transcription factor activity, RNA polymerase II-specific"/>
    <property type="evidence" value="ECO:0007669"/>
    <property type="project" value="TreeGrafter"/>
</dbReference>
<gene>
    <name evidence="10" type="ORF">C6P45_004948</name>
</gene>
<evidence type="ECO:0000256" key="4">
    <source>
        <dbReference type="ARBA" id="ARBA00023008"/>
    </source>
</evidence>
<dbReference type="GO" id="GO:0006879">
    <property type="term" value="P:intracellular iron ion homeostasis"/>
    <property type="evidence" value="ECO:0007669"/>
    <property type="project" value="TreeGrafter"/>
</dbReference>
<evidence type="ECO:0000256" key="3">
    <source>
        <dbReference type="ARBA" id="ARBA00022833"/>
    </source>
</evidence>
<dbReference type="Pfam" id="PF00649">
    <property type="entry name" value="Copper-fist"/>
    <property type="match status" value="1"/>
</dbReference>
<keyword evidence="11" id="KW-1185">Reference proteome</keyword>
<organism evidence="10 11">
    <name type="scientific">Maudiozyma exigua</name>
    <name type="common">Yeast</name>
    <name type="synonym">Kazachstania exigua</name>
    <dbReference type="NCBI Taxonomy" id="34358"/>
    <lineage>
        <taxon>Eukaryota</taxon>
        <taxon>Fungi</taxon>
        <taxon>Dikarya</taxon>
        <taxon>Ascomycota</taxon>
        <taxon>Saccharomycotina</taxon>
        <taxon>Saccharomycetes</taxon>
        <taxon>Saccharomycetales</taxon>
        <taxon>Saccharomycetaceae</taxon>
        <taxon>Maudiozyma</taxon>
    </lineage>
</organism>
<evidence type="ECO:0000256" key="2">
    <source>
        <dbReference type="ARBA" id="ARBA00022723"/>
    </source>
</evidence>
<evidence type="ECO:0000313" key="10">
    <source>
        <dbReference type="EMBL" id="KAG0668158.1"/>
    </source>
</evidence>
<comment type="caution">
    <text evidence="10">The sequence shown here is derived from an EMBL/GenBank/DDBJ whole genome shotgun (WGS) entry which is preliminary data.</text>
</comment>
<reference evidence="10 11" key="1">
    <citation type="submission" date="2020-11" db="EMBL/GenBank/DDBJ databases">
        <title>Kefir isolates.</title>
        <authorList>
            <person name="Marcisauskas S."/>
            <person name="Kim Y."/>
            <person name="Blasche S."/>
        </authorList>
    </citation>
    <scope>NUCLEOTIDE SEQUENCE [LARGE SCALE GENOMIC DNA]</scope>
    <source>
        <strain evidence="10 11">OG2</strain>
    </source>
</reference>
<dbReference type="SMART" id="SM01090">
    <property type="entry name" value="Copper-fist"/>
    <property type="match status" value="1"/>
</dbReference>
<dbReference type="SMART" id="SM00412">
    <property type="entry name" value="Cu_FIST"/>
    <property type="match status" value="1"/>
</dbReference>
<feature type="region of interest" description="Disordered" evidence="8">
    <location>
        <begin position="121"/>
        <end position="151"/>
    </location>
</feature>
<evidence type="ECO:0000256" key="8">
    <source>
        <dbReference type="SAM" id="MobiDB-lite"/>
    </source>
</evidence>
<dbReference type="InterPro" id="IPR051763">
    <property type="entry name" value="Copper_Homeo_Regul"/>
</dbReference>
<dbReference type="FunFam" id="3.90.430.10:FF:000001">
    <property type="entry name" value="Copper fist DNA-binding protein"/>
    <property type="match status" value="1"/>
</dbReference>
<keyword evidence="4" id="KW-0186">Copper</keyword>
<keyword evidence="7" id="KW-0539">Nucleus</keyword>
<proteinExistence type="predicted"/>
<evidence type="ECO:0000256" key="5">
    <source>
        <dbReference type="ARBA" id="ARBA00023015"/>
    </source>
</evidence>
<evidence type="ECO:0000256" key="7">
    <source>
        <dbReference type="ARBA" id="ARBA00023242"/>
    </source>
</evidence>
<dbReference type="GO" id="GO:0045944">
    <property type="term" value="P:positive regulation of transcription by RNA polymerase II"/>
    <property type="evidence" value="ECO:0007669"/>
    <property type="project" value="TreeGrafter"/>
</dbReference>
<evidence type="ECO:0000256" key="6">
    <source>
        <dbReference type="ARBA" id="ARBA00023163"/>
    </source>
</evidence>
<evidence type="ECO:0000313" key="11">
    <source>
        <dbReference type="Proteomes" id="UP000750334"/>
    </source>
</evidence>
<keyword evidence="6" id="KW-0804">Transcription</keyword>
<dbReference type="InterPro" id="IPR001083">
    <property type="entry name" value="Cu_fist_DNA-bd_dom"/>
</dbReference>
<dbReference type="EMBL" id="PUHR01000077">
    <property type="protein sequence ID" value="KAG0668158.1"/>
    <property type="molecule type" value="Genomic_DNA"/>
</dbReference>
<dbReference type="GO" id="GO:0005507">
    <property type="term" value="F:copper ion binding"/>
    <property type="evidence" value="ECO:0007669"/>
    <property type="project" value="InterPro"/>
</dbReference>
<dbReference type="PROSITE" id="PS50073">
    <property type="entry name" value="COPPER_FIST_2"/>
    <property type="match status" value="1"/>
</dbReference>
<dbReference type="Gene3D" id="3.90.430.10">
    <property type="entry name" value="Copper fist DNA-binding domain"/>
    <property type="match status" value="1"/>
</dbReference>
<evidence type="ECO:0000259" key="9">
    <source>
        <dbReference type="PROSITE" id="PS50073"/>
    </source>
</evidence>
<feature type="domain" description="Copper-fist" evidence="9">
    <location>
        <begin position="1"/>
        <end position="40"/>
    </location>
</feature>
<keyword evidence="2" id="KW-0479">Metal-binding</keyword>
<evidence type="ECO:0000256" key="1">
    <source>
        <dbReference type="ARBA" id="ARBA00004123"/>
    </source>
</evidence>
<keyword evidence="5" id="KW-0805">Transcription regulation</keyword>
<dbReference type="PANTHER" id="PTHR28088:SF7">
    <property type="entry name" value="METAL-BINDING ACTIVATOR 1"/>
    <property type="match status" value="1"/>
</dbReference>
<protein>
    <recommendedName>
        <fullName evidence="9">Copper-fist domain-containing protein</fullName>
    </recommendedName>
</protein>
<dbReference type="AlphaFoldDB" id="A0A9P6WBV7"/>
<dbReference type="OrthoDB" id="5600085at2759"/>
<sequence>MIIYNGAKYSCSSCIRGHRSSTCRHTKRMLVKVRTRGRPSPVDIRDVIMVDNDSQMKNKLLQDSYDLANKQNKEASKDGCATDQNGCANNKMMNAQPIMFVRAKQTKRAMLVDGRLNIIMEDNKDKSGQPNNNHTGNDLDDDDKIYDDDDLDDNERARRRLNSMVYMSEKDYISKHGKERNVVHNPDSLTSSNLNKNSVKREANETFIDNNNSNKKKCCDPNHIRQLPDILSDEEIQIQESLFPSNFITDTTINLNSPVSSLGTTTNTTNNTPSTNGNSELFNDIFDPKNDTIDVFTHKGIYLSADCSCPDDQCQCLNCLIHRNEDELTSYIQKSGVPLTSLQPSDTKDIDEIERPTTCSNTSCNCTLTDCNCADCFVHPTEIIPFEKFYYHGILNSKLRRKTIIKYNNKLIPSEYWWNFLVVKIPTMNDSELESIDMKSWFDKLLNSYKNELLDANTEDFPFNDLEGFYII</sequence>
<dbReference type="SUPFAM" id="SSF57879">
    <property type="entry name" value="Zinc domain conserved in yeast copper-regulated transcription factors"/>
    <property type="match status" value="1"/>
</dbReference>
<name>A0A9P6WBV7_MAUEX</name>
<keyword evidence="3" id="KW-0862">Zinc</keyword>
<dbReference type="GO" id="GO:0000978">
    <property type="term" value="F:RNA polymerase II cis-regulatory region sequence-specific DNA binding"/>
    <property type="evidence" value="ECO:0007669"/>
    <property type="project" value="TreeGrafter"/>
</dbReference>
<feature type="compositionally biased region" description="Acidic residues" evidence="8">
    <location>
        <begin position="138"/>
        <end position="151"/>
    </location>
</feature>
<dbReference type="PRINTS" id="PR00617">
    <property type="entry name" value="COPPERFIST"/>
</dbReference>
<dbReference type="GO" id="GO:0005634">
    <property type="term" value="C:nucleus"/>
    <property type="evidence" value="ECO:0007669"/>
    <property type="project" value="UniProtKB-SubCell"/>
</dbReference>
<dbReference type="Proteomes" id="UP000750334">
    <property type="component" value="Unassembled WGS sequence"/>
</dbReference>
<dbReference type="PANTHER" id="PTHR28088">
    <property type="entry name" value="TRANSCRIPTIONAL ACTIVATOR HAA1-RELATED"/>
    <property type="match status" value="1"/>
</dbReference>
<dbReference type="GO" id="GO:0006878">
    <property type="term" value="P:intracellular copper ion homeostasis"/>
    <property type="evidence" value="ECO:0007669"/>
    <property type="project" value="TreeGrafter"/>
</dbReference>
<dbReference type="InterPro" id="IPR036395">
    <property type="entry name" value="Cu_fist_DNA-bd_dom_sf"/>
</dbReference>
<accession>A0A9P6WBV7</accession>